<evidence type="ECO:0000256" key="4">
    <source>
        <dbReference type="ARBA" id="ARBA00023242"/>
    </source>
</evidence>
<feature type="domain" description="Homeobox" evidence="8">
    <location>
        <begin position="125"/>
        <end position="185"/>
    </location>
</feature>
<evidence type="ECO:0000256" key="2">
    <source>
        <dbReference type="ARBA" id="ARBA00023125"/>
    </source>
</evidence>
<dbReference type="GO" id="GO:0000978">
    <property type="term" value="F:RNA polymerase II cis-regulatory region sequence-specific DNA binding"/>
    <property type="evidence" value="ECO:0007669"/>
    <property type="project" value="TreeGrafter"/>
</dbReference>
<reference evidence="9" key="3">
    <citation type="submission" date="2025-08" db="UniProtKB">
        <authorList>
            <consortium name="Ensembl"/>
        </authorList>
    </citation>
    <scope>IDENTIFICATION</scope>
</reference>
<feature type="DNA-binding region" description="Homeobox" evidence="5">
    <location>
        <begin position="127"/>
        <end position="186"/>
    </location>
</feature>
<sequence length="209" mass="24265">MARGIDASSFNMTSFSPPYFLFSEATDMSSWRPNKIPFTTQTKKACSFNIEAILSLGPREAAAQKIQQIQQPGGSAQHHPAMLTWAHRGHLKSSLYPFYYQQPNGYNRVLFNGQRDSLFRGTFLRRCRRIRTIYTDEQLTKLEEVFCKQRYMTGTEKMLLAKSLGLSETQVKVWFQNRRTRWRKSQEEVSCSPDGESLAHRERPNKKRG</sequence>
<dbReference type="PANTHER" id="PTHR24339:SF28">
    <property type="entry name" value="E5-RELATED"/>
    <property type="match status" value="1"/>
</dbReference>
<dbReference type="InterPro" id="IPR001356">
    <property type="entry name" value="HD"/>
</dbReference>
<dbReference type="PROSITE" id="PS50071">
    <property type="entry name" value="HOMEOBOX_2"/>
    <property type="match status" value="1"/>
</dbReference>
<keyword evidence="3 5" id="KW-0371">Homeobox</keyword>
<dbReference type="Bgee" id="ENSELUG00000022401">
    <property type="expression patterns" value="Expressed in stomach and 8 other cell types or tissues"/>
</dbReference>
<keyword evidence="2 5" id="KW-0238">DNA-binding</keyword>
<evidence type="ECO:0000256" key="1">
    <source>
        <dbReference type="ARBA" id="ARBA00004123"/>
    </source>
</evidence>
<dbReference type="InParanoid" id="A0A3P9ALG3"/>
<dbReference type="InterPro" id="IPR009057">
    <property type="entry name" value="Homeodomain-like_sf"/>
</dbReference>
<dbReference type="Ensembl" id="ENSELUT00000034783.3">
    <property type="protein sequence ID" value="ENSELUP00000041535.1"/>
    <property type="gene ID" value="ENSELUG00000022401.3"/>
</dbReference>
<keyword evidence="4 5" id="KW-0539">Nucleus</keyword>
<accession>A0A3P9ALG3</accession>
<dbReference type="STRING" id="8010.ENSELUP00000041535"/>
<dbReference type="InterPro" id="IPR050877">
    <property type="entry name" value="EMX-VAX-Noto_Homeobox_TFs"/>
</dbReference>
<evidence type="ECO:0000259" key="8">
    <source>
        <dbReference type="PROSITE" id="PS50071"/>
    </source>
</evidence>
<dbReference type="CDD" id="cd00086">
    <property type="entry name" value="homeodomain"/>
    <property type="match status" value="1"/>
</dbReference>
<dbReference type="PRINTS" id="PR00031">
    <property type="entry name" value="HTHREPRESSR"/>
</dbReference>
<evidence type="ECO:0000256" key="7">
    <source>
        <dbReference type="SAM" id="MobiDB-lite"/>
    </source>
</evidence>
<keyword evidence="10" id="KW-1185">Reference proteome</keyword>
<evidence type="ECO:0000313" key="10">
    <source>
        <dbReference type="Proteomes" id="UP000265140"/>
    </source>
</evidence>
<proteinExistence type="predicted"/>
<dbReference type="Gene3D" id="1.10.10.60">
    <property type="entry name" value="Homeodomain-like"/>
    <property type="match status" value="1"/>
</dbReference>
<evidence type="ECO:0000256" key="6">
    <source>
        <dbReference type="RuleBase" id="RU000682"/>
    </source>
</evidence>
<organism evidence="9 10">
    <name type="scientific">Esox lucius</name>
    <name type="common">Northern pike</name>
    <dbReference type="NCBI Taxonomy" id="8010"/>
    <lineage>
        <taxon>Eukaryota</taxon>
        <taxon>Metazoa</taxon>
        <taxon>Chordata</taxon>
        <taxon>Craniata</taxon>
        <taxon>Vertebrata</taxon>
        <taxon>Euteleostomi</taxon>
        <taxon>Actinopterygii</taxon>
        <taxon>Neopterygii</taxon>
        <taxon>Teleostei</taxon>
        <taxon>Protacanthopterygii</taxon>
        <taxon>Esociformes</taxon>
        <taxon>Esocidae</taxon>
        <taxon>Esox</taxon>
    </lineage>
</organism>
<name>A0A3P9ALG3_ESOLU</name>
<evidence type="ECO:0000256" key="5">
    <source>
        <dbReference type="PROSITE-ProRule" id="PRU00108"/>
    </source>
</evidence>
<dbReference type="GeneTree" id="ENSGT00940000154361"/>
<dbReference type="GO" id="GO:0005634">
    <property type="term" value="C:nucleus"/>
    <property type="evidence" value="ECO:0007669"/>
    <property type="project" value="UniProtKB-SubCell"/>
</dbReference>
<dbReference type="Pfam" id="PF00046">
    <property type="entry name" value="Homeodomain"/>
    <property type="match status" value="1"/>
</dbReference>
<feature type="region of interest" description="Disordered" evidence="7">
    <location>
        <begin position="186"/>
        <end position="209"/>
    </location>
</feature>
<dbReference type="Proteomes" id="UP000265140">
    <property type="component" value="Chromosome 4"/>
</dbReference>
<reference evidence="9" key="4">
    <citation type="submission" date="2025-09" db="UniProtKB">
        <authorList>
            <consortium name="Ensembl"/>
        </authorList>
    </citation>
    <scope>IDENTIFICATION</scope>
</reference>
<dbReference type="InterPro" id="IPR017970">
    <property type="entry name" value="Homeobox_CS"/>
</dbReference>
<dbReference type="SUPFAM" id="SSF46689">
    <property type="entry name" value="Homeodomain-like"/>
    <property type="match status" value="1"/>
</dbReference>
<reference evidence="9" key="2">
    <citation type="submission" date="2020-02" db="EMBL/GenBank/DDBJ databases">
        <title>Esox lucius (northern pike) genome, fEsoLuc1, primary haplotype.</title>
        <authorList>
            <person name="Myers G."/>
            <person name="Karagic N."/>
            <person name="Meyer A."/>
            <person name="Pippel M."/>
            <person name="Reichard M."/>
            <person name="Winkler S."/>
            <person name="Tracey A."/>
            <person name="Sims Y."/>
            <person name="Howe K."/>
            <person name="Rhie A."/>
            <person name="Formenti G."/>
            <person name="Durbin R."/>
            <person name="Fedrigo O."/>
            <person name="Jarvis E.D."/>
        </authorList>
    </citation>
    <scope>NUCLEOTIDE SEQUENCE [LARGE SCALE GENOMIC DNA]</scope>
</reference>
<comment type="subcellular location">
    <subcellularLocation>
        <location evidence="1 5 6">Nucleus</location>
    </subcellularLocation>
</comment>
<evidence type="ECO:0000256" key="3">
    <source>
        <dbReference type="ARBA" id="ARBA00023155"/>
    </source>
</evidence>
<evidence type="ECO:0000313" key="9">
    <source>
        <dbReference type="Ensembl" id="ENSELUP00000041535.1"/>
    </source>
</evidence>
<reference evidence="10" key="1">
    <citation type="journal article" date="2014" name="PLoS ONE">
        <title>The genome and linkage map of the northern pike (Esox lucius): conserved synteny revealed between the salmonid sister group and the Neoteleostei.</title>
        <authorList>
            <person name="Rondeau E.B."/>
            <person name="Minkley D.R."/>
            <person name="Leong J.S."/>
            <person name="Messmer A.M."/>
            <person name="Jantzen J.R."/>
            <person name="von Schalburg K.R."/>
            <person name="Lemon C."/>
            <person name="Bird N.H."/>
            <person name="Koop B.F."/>
        </authorList>
    </citation>
    <scope>NUCLEOTIDE SEQUENCE</scope>
</reference>
<dbReference type="AlphaFoldDB" id="A0A3P9ALG3"/>
<dbReference type="PANTHER" id="PTHR24339">
    <property type="entry name" value="HOMEOBOX PROTEIN EMX-RELATED"/>
    <property type="match status" value="1"/>
</dbReference>
<dbReference type="SMART" id="SM00389">
    <property type="entry name" value="HOX"/>
    <property type="match status" value="1"/>
</dbReference>
<dbReference type="PROSITE" id="PS00027">
    <property type="entry name" value="HOMEOBOX_1"/>
    <property type="match status" value="1"/>
</dbReference>
<protein>
    <recommendedName>
        <fullName evidence="8">Homeobox domain-containing protein</fullName>
    </recommendedName>
</protein>
<dbReference type="InterPro" id="IPR000047">
    <property type="entry name" value="HTH_motif"/>
</dbReference>
<dbReference type="GO" id="GO:0000981">
    <property type="term" value="F:DNA-binding transcription factor activity, RNA polymerase II-specific"/>
    <property type="evidence" value="ECO:0007669"/>
    <property type="project" value="InterPro"/>
</dbReference>